<dbReference type="GO" id="GO:0008810">
    <property type="term" value="F:cellulase activity"/>
    <property type="evidence" value="ECO:0007669"/>
    <property type="project" value="UniProtKB-UniRule"/>
</dbReference>
<comment type="subcellular location">
    <subcellularLocation>
        <location evidence="2 15">Secreted</location>
    </subcellularLocation>
</comment>
<comment type="catalytic activity">
    <reaction evidence="14 15">
        <text>[(1-&gt;4)-beta-D-glucosyl]n+m + reduced acceptor + O2 = 4-dehydro-beta-D-glucosyl-[(1-&gt;4)-beta-D-glucosyl]n-1 + [(1-&gt;4)-beta-D-glucosyl]m + acceptor + H2O.</text>
        <dbReference type="EC" id="1.14.99.56"/>
    </reaction>
</comment>
<evidence type="ECO:0000256" key="15">
    <source>
        <dbReference type="RuleBase" id="RU368122"/>
    </source>
</evidence>
<sequence length="428" mass="46526">MKVSVVTCFLSASTSAHTIFTQLHVNGVGQGHTKGIRVPHDTQTYDGPIQDVTSNDVICNGGINPYRTPLPKDIINVKAGDKLTAEWHHTLDSKPETDKSDPIDPGHLGPIMIYLAKVDDALSTTVTGLKWFKIYEDGMDANGEWAVTRLYNNKGLVDFVLPSCIPSGQYLLRAELIALHAASNYPGAQLYMECAQINVTGGGTASPVTVSFPGAYKATDPGIKFQLYWPKPTSYTIPGPRPFTCSAKIRNPHTNIVNSVDPHPLLAQVPLTLSPFLSLPTSVPLPYSYVTLPSTLPPSILSQQQQDGSNASKPAYVMSSSGTSAHPDQILTSCVALQEHLSKLEADARKTLAQWEERRQKEDLAEKRRVAPGWLDSGVHILKPEESDGGAKKEDRAPVQNLMDLDPQAETKAKEGEELDRVFGGLQV</sequence>
<comment type="cofactor">
    <cofactor evidence="1">
        <name>Cu(2+)</name>
        <dbReference type="ChEBI" id="CHEBI:29036"/>
    </cofactor>
</comment>
<feature type="region of interest" description="Disordered" evidence="16">
    <location>
        <begin position="300"/>
        <end position="323"/>
    </location>
</feature>
<evidence type="ECO:0000256" key="12">
    <source>
        <dbReference type="ARBA" id="ARBA00023326"/>
    </source>
</evidence>
<keyword evidence="5 17" id="KW-0732">Signal</keyword>
<evidence type="ECO:0000259" key="18">
    <source>
        <dbReference type="Pfam" id="PF03443"/>
    </source>
</evidence>
<comment type="similarity">
    <text evidence="13">Belongs to the polysaccharide monooxygenase AA9 family.</text>
</comment>
<accession>A0A8H7BIG8</accession>
<dbReference type="GO" id="GO:0030245">
    <property type="term" value="P:cellulose catabolic process"/>
    <property type="evidence" value="ECO:0007669"/>
    <property type="project" value="UniProtKB-UniRule"/>
</dbReference>
<dbReference type="InterPro" id="IPR005103">
    <property type="entry name" value="AA9_LPMO"/>
</dbReference>
<feature type="region of interest" description="Disordered" evidence="16">
    <location>
        <begin position="380"/>
        <end position="400"/>
    </location>
</feature>
<dbReference type="GO" id="GO:0005576">
    <property type="term" value="C:extracellular region"/>
    <property type="evidence" value="ECO:0007669"/>
    <property type="project" value="UniProtKB-SubCell"/>
</dbReference>
<keyword evidence="10 15" id="KW-1015">Disulfide bond</keyword>
<comment type="caution">
    <text evidence="19">The sequence shown here is derived from an EMBL/GenBank/DDBJ whole genome shotgun (WGS) entry which is preliminary data.</text>
</comment>
<dbReference type="RefSeq" id="XP_038790101.1">
    <property type="nucleotide sequence ID" value="XM_038926809.1"/>
</dbReference>
<organism evidence="19 20">
    <name type="scientific">Alternaria burnsii</name>
    <dbReference type="NCBI Taxonomy" id="1187904"/>
    <lineage>
        <taxon>Eukaryota</taxon>
        <taxon>Fungi</taxon>
        <taxon>Dikarya</taxon>
        <taxon>Ascomycota</taxon>
        <taxon>Pezizomycotina</taxon>
        <taxon>Dothideomycetes</taxon>
        <taxon>Pleosporomycetidae</taxon>
        <taxon>Pleosporales</taxon>
        <taxon>Pleosporineae</taxon>
        <taxon>Pleosporaceae</taxon>
        <taxon>Alternaria</taxon>
        <taxon>Alternaria sect. Alternaria</taxon>
    </lineage>
</organism>
<evidence type="ECO:0000256" key="10">
    <source>
        <dbReference type="ARBA" id="ARBA00023157"/>
    </source>
</evidence>
<keyword evidence="9" id="KW-0503">Monooxygenase</keyword>
<feature type="compositionally biased region" description="Basic and acidic residues" evidence="16">
    <location>
        <begin position="382"/>
        <end position="397"/>
    </location>
</feature>
<protein>
    <recommendedName>
        <fullName evidence="15">AA9 family lytic polysaccharide monooxygenase</fullName>
        <ecNumber evidence="15">1.14.99.56</ecNumber>
    </recommendedName>
    <alternativeName>
        <fullName evidence="15">Endo-beta-1,4-glucanase</fullName>
    </alternativeName>
    <alternativeName>
        <fullName evidence="15">Glycosyl hydrolase 61 family protein</fullName>
    </alternativeName>
</protein>
<keyword evidence="4" id="KW-0479">Metal-binding</keyword>
<keyword evidence="7" id="KW-0560">Oxidoreductase</keyword>
<dbReference type="Gene3D" id="2.70.50.70">
    <property type="match status" value="1"/>
</dbReference>
<evidence type="ECO:0000256" key="4">
    <source>
        <dbReference type="ARBA" id="ARBA00022723"/>
    </source>
</evidence>
<keyword evidence="11 15" id="KW-0119">Carbohydrate metabolism</keyword>
<dbReference type="PANTHER" id="PTHR33353:SF18">
    <property type="entry name" value="ENDOGLUCANASE II"/>
    <property type="match status" value="1"/>
</dbReference>
<evidence type="ECO:0000256" key="14">
    <source>
        <dbReference type="ARBA" id="ARBA00045077"/>
    </source>
</evidence>
<feature type="chain" id="PRO_5034881998" description="AA9 family lytic polysaccharide monooxygenase" evidence="17">
    <location>
        <begin position="17"/>
        <end position="428"/>
    </location>
</feature>
<evidence type="ECO:0000256" key="2">
    <source>
        <dbReference type="ARBA" id="ARBA00004613"/>
    </source>
</evidence>
<evidence type="ECO:0000256" key="1">
    <source>
        <dbReference type="ARBA" id="ARBA00001973"/>
    </source>
</evidence>
<dbReference type="GO" id="GO:0004497">
    <property type="term" value="F:monooxygenase activity"/>
    <property type="evidence" value="ECO:0007669"/>
    <property type="project" value="UniProtKB-KW"/>
</dbReference>
<evidence type="ECO:0000256" key="5">
    <source>
        <dbReference type="ARBA" id="ARBA00022729"/>
    </source>
</evidence>
<evidence type="ECO:0000313" key="19">
    <source>
        <dbReference type="EMBL" id="KAF7680111.1"/>
    </source>
</evidence>
<keyword evidence="20" id="KW-1185">Reference proteome</keyword>
<evidence type="ECO:0000256" key="9">
    <source>
        <dbReference type="ARBA" id="ARBA00023033"/>
    </source>
</evidence>
<evidence type="ECO:0000256" key="3">
    <source>
        <dbReference type="ARBA" id="ARBA00022525"/>
    </source>
</evidence>
<dbReference type="GO" id="GO:0046872">
    <property type="term" value="F:metal ion binding"/>
    <property type="evidence" value="ECO:0007669"/>
    <property type="project" value="UniProtKB-KW"/>
</dbReference>
<evidence type="ECO:0000256" key="16">
    <source>
        <dbReference type="SAM" id="MobiDB-lite"/>
    </source>
</evidence>
<feature type="compositionally biased region" description="Basic and acidic residues" evidence="16">
    <location>
        <begin position="409"/>
        <end position="421"/>
    </location>
</feature>
<gene>
    <name evidence="19" type="ORF">GT037_001762</name>
</gene>
<feature type="domain" description="Auxiliary Activity family 9 catalytic" evidence="18">
    <location>
        <begin position="17"/>
        <end position="235"/>
    </location>
</feature>
<comment type="function">
    <text evidence="15">Lytic polysaccharide monooxygenase (LMPO) that depolymerizes crystalline and amorphous polysaccharides via the oxidation of scissile alpha- or beta-(1-4)-glycosidic bonds, yielding C1 and/or C4 oxidation products. Catalysis by LPMOs requires the reduction of the active-site copper from Cu(II) to Cu(I) by a reducing agent and H(2)O(2) or O(2) as a cosubstrate.</text>
</comment>
<dbReference type="GO" id="GO:0030248">
    <property type="term" value="F:cellulose binding"/>
    <property type="evidence" value="ECO:0007669"/>
    <property type="project" value="UniProtKB-UniRule"/>
</dbReference>
<evidence type="ECO:0000256" key="6">
    <source>
        <dbReference type="ARBA" id="ARBA00023001"/>
    </source>
</evidence>
<keyword evidence="6 15" id="KW-0136">Cellulose degradation</keyword>
<feature type="signal peptide" evidence="17">
    <location>
        <begin position="1"/>
        <end position="16"/>
    </location>
</feature>
<comment type="domain">
    <text evidence="15">Has a modular structure: an endo-beta-1,4-glucanase catalytic module at the N-terminus, a linker rich in serines and threonines, and a C-terminal carbohydrate-binding module (CBM).</text>
</comment>
<evidence type="ECO:0000256" key="8">
    <source>
        <dbReference type="ARBA" id="ARBA00023008"/>
    </source>
</evidence>
<dbReference type="InterPro" id="IPR049892">
    <property type="entry name" value="AA9"/>
</dbReference>
<dbReference type="GeneID" id="62199987"/>
<evidence type="ECO:0000256" key="13">
    <source>
        <dbReference type="ARBA" id="ARBA00044502"/>
    </source>
</evidence>
<keyword evidence="3 15" id="KW-0964">Secreted</keyword>
<feature type="region of interest" description="Disordered" evidence="16">
    <location>
        <begin position="409"/>
        <end position="428"/>
    </location>
</feature>
<evidence type="ECO:0000256" key="17">
    <source>
        <dbReference type="SAM" id="SignalP"/>
    </source>
</evidence>
<reference evidence="19" key="2">
    <citation type="submission" date="2020-08" db="EMBL/GenBank/DDBJ databases">
        <title>Draft Genome Sequence of Cumin Blight Pathogen Alternaria burnsii.</title>
        <authorList>
            <person name="Feng Z."/>
        </authorList>
    </citation>
    <scope>NUCLEOTIDE SEQUENCE</scope>
    <source>
        <strain evidence="19">CBS107.38</strain>
    </source>
</reference>
<dbReference type="Pfam" id="PF03443">
    <property type="entry name" value="AA9"/>
    <property type="match status" value="1"/>
</dbReference>
<evidence type="ECO:0000256" key="7">
    <source>
        <dbReference type="ARBA" id="ARBA00023002"/>
    </source>
</evidence>
<proteinExistence type="inferred from homology"/>
<keyword evidence="12 15" id="KW-0624">Polysaccharide degradation</keyword>
<dbReference type="CDD" id="cd21175">
    <property type="entry name" value="LPMO_AA9"/>
    <property type="match status" value="1"/>
</dbReference>
<evidence type="ECO:0000256" key="11">
    <source>
        <dbReference type="ARBA" id="ARBA00023277"/>
    </source>
</evidence>
<dbReference type="EMBL" id="JAAABM010000002">
    <property type="protein sequence ID" value="KAF7680111.1"/>
    <property type="molecule type" value="Genomic_DNA"/>
</dbReference>
<dbReference type="AlphaFoldDB" id="A0A8H7BIG8"/>
<dbReference type="PANTHER" id="PTHR33353">
    <property type="entry name" value="PUTATIVE (AFU_ORTHOLOGUE AFUA_1G12560)-RELATED"/>
    <property type="match status" value="1"/>
</dbReference>
<dbReference type="EC" id="1.14.99.56" evidence="15"/>
<dbReference type="Proteomes" id="UP000596902">
    <property type="component" value="Unassembled WGS sequence"/>
</dbReference>
<keyword evidence="8" id="KW-0186">Copper</keyword>
<evidence type="ECO:0000313" key="20">
    <source>
        <dbReference type="Proteomes" id="UP000596902"/>
    </source>
</evidence>
<name>A0A8H7BIG8_9PLEO</name>
<reference evidence="19" key="1">
    <citation type="submission" date="2020-01" db="EMBL/GenBank/DDBJ databases">
        <authorList>
            <person name="Feng Z.H.Z."/>
        </authorList>
    </citation>
    <scope>NUCLEOTIDE SEQUENCE</scope>
    <source>
        <strain evidence="19">CBS107.38</strain>
    </source>
</reference>